<protein>
    <submittedName>
        <fullName evidence="1">DUF1963 domain-containing protein</fullName>
    </submittedName>
</protein>
<accession>A0A3P2RCU2</accession>
<dbReference type="EMBL" id="RHGY01000001">
    <property type="protein sequence ID" value="RRG18443.1"/>
    <property type="molecule type" value="Genomic_DNA"/>
</dbReference>
<dbReference type="InterPro" id="IPR035948">
    <property type="entry name" value="YwqG-like_sf"/>
</dbReference>
<evidence type="ECO:0000313" key="2">
    <source>
        <dbReference type="Proteomes" id="UP000275836"/>
    </source>
</evidence>
<reference evidence="1 2" key="1">
    <citation type="submission" date="2018-10" db="EMBL/GenBank/DDBJ databases">
        <title>Draft genome sequence of Weissella viridescens UCO-SMC3.</title>
        <authorList>
            <person name="Garcia-Cancino A."/>
            <person name="Espinoza-Monje M."/>
            <person name="Albarracin L."/>
            <person name="Garcia-Castillo V."/>
            <person name="Campos-Martin J."/>
            <person name="Nakano Y."/>
            <person name="Guitierrez-Zamorano C."/>
            <person name="Ikeda-Ohtsubo W."/>
            <person name="Morita H."/>
            <person name="Kitazawa H."/>
            <person name="Villena J."/>
        </authorList>
    </citation>
    <scope>NUCLEOTIDE SEQUENCE [LARGE SCALE GENOMIC DNA]</scope>
    <source>
        <strain evidence="1 2">UCO-SMC3</strain>
    </source>
</reference>
<dbReference type="Gene3D" id="2.30.320.10">
    <property type="entry name" value="YwqG-like"/>
    <property type="match status" value="1"/>
</dbReference>
<comment type="caution">
    <text evidence="1">The sequence shown here is derived from an EMBL/GenBank/DDBJ whole genome shotgun (WGS) entry which is preliminary data.</text>
</comment>
<organism evidence="1 2">
    <name type="scientific">Weissella viridescens</name>
    <name type="common">Lactobacillus viridescens</name>
    <dbReference type="NCBI Taxonomy" id="1629"/>
    <lineage>
        <taxon>Bacteria</taxon>
        <taxon>Bacillati</taxon>
        <taxon>Bacillota</taxon>
        <taxon>Bacilli</taxon>
        <taxon>Lactobacillales</taxon>
        <taxon>Lactobacillaceae</taxon>
        <taxon>Weissella</taxon>
    </lineage>
</organism>
<dbReference type="PANTHER" id="PTHR36436:SF6">
    <property type="entry name" value="SLL5081 PROTEIN"/>
    <property type="match status" value="1"/>
</dbReference>
<dbReference type="InterPro" id="IPR015315">
    <property type="entry name" value="DUF1963"/>
</dbReference>
<proteinExistence type="predicted"/>
<dbReference type="OrthoDB" id="57088at2"/>
<dbReference type="AlphaFoldDB" id="A0A3P2RCU2"/>
<dbReference type="Proteomes" id="UP000275836">
    <property type="component" value="Unassembled WGS sequence"/>
</dbReference>
<evidence type="ECO:0000313" key="1">
    <source>
        <dbReference type="EMBL" id="RRG18443.1"/>
    </source>
</evidence>
<gene>
    <name evidence="1" type="ORF">D3P96_00190</name>
</gene>
<name>A0A3P2RCU2_WEIVI</name>
<dbReference type="RefSeq" id="WP_124942424.1">
    <property type="nucleotide sequence ID" value="NZ_RHGY01000001.1"/>
</dbReference>
<sequence>MVNPKKIVAQSNLISELEKMKTEMITLDYPVSGFLTPKTTKYSGFGYIPKSQPYPTNSHGQPLSLLAQINFDEMPNLENYPTTGILGFYIDCFDENRGYDEYNPADRSGFKVVYFENTDEPYHNTTEVNALFDQYDDDEQYPISDGEIKLSGTLTPDAFPFNAIEFENYFGMDFESFLYEKFDTASSEVGDYLYQRYAPSRLKIGGYPFFTQEDSRAKSSPYNKLLLQIVSDVYNITWQDDVLVHFFITEEDLKQRNFDNVSYDWDIY</sequence>
<dbReference type="PANTHER" id="PTHR36436">
    <property type="entry name" value="SLL5081 PROTEIN"/>
    <property type="match status" value="1"/>
</dbReference>
<dbReference type="Pfam" id="PF09234">
    <property type="entry name" value="DUF1963"/>
    <property type="match status" value="1"/>
</dbReference>
<dbReference type="SUPFAM" id="SSF103032">
    <property type="entry name" value="Hypothetical protein YwqG"/>
    <property type="match status" value="1"/>
</dbReference>